<evidence type="ECO:0000313" key="7">
    <source>
        <dbReference type="EMBL" id="MBI2678380.1"/>
    </source>
</evidence>
<dbReference type="SUPFAM" id="SSF52518">
    <property type="entry name" value="Thiamin diphosphate-binding fold (THDP-binding)"/>
    <property type="match status" value="1"/>
</dbReference>
<sequence length="279" mass="30835">MMKRVESVDELKALALEMREDIVKMICAAGSGHPGGSLSEVELLTALYFRVLRHDPKNPQWRDRDRFILSKGHGAPALYAALAHAGYIPREMLMTLRKLGSPLQGHPDKRMLPILEASTGSLGQGISIGIGTALAAKLDQLDYHTFVMIGDGESQEGQIWEAAMFAPFHKLNNLTVIVDNNRQQLDDFTDVILSLKPFAEKWKSFGWNVEEINGHDFGQVIPALESARANKSERPTCIIANTVKGEGVSFMANNVKWHGVAPKPEERDAALKELEALKV</sequence>
<dbReference type="Gene3D" id="3.40.50.970">
    <property type="match status" value="1"/>
</dbReference>
<keyword evidence="5" id="KW-0786">Thiamine pyrophosphate</keyword>
<protein>
    <submittedName>
        <fullName evidence="7">Transketolase</fullName>
    </submittedName>
</protein>
<dbReference type="AlphaFoldDB" id="A0A932A7Y4"/>
<evidence type="ECO:0000256" key="5">
    <source>
        <dbReference type="ARBA" id="ARBA00023052"/>
    </source>
</evidence>
<organism evidence="7 8">
    <name type="scientific">Candidatus Korobacter versatilis</name>
    <dbReference type="NCBI Taxonomy" id="658062"/>
    <lineage>
        <taxon>Bacteria</taxon>
        <taxon>Pseudomonadati</taxon>
        <taxon>Acidobacteriota</taxon>
        <taxon>Terriglobia</taxon>
        <taxon>Terriglobales</taxon>
        <taxon>Candidatus Korobacteraceae</taxon>
        <taxon>Candidatus Korobacter</taxon>
    </lineage>
</organism>
<feature type="domain" description="Transketolase N-terminal" evidence="6">
    <location>
        <begin position="22"/>
        <end position="268"/>
    </location>
</feature>
<evidence type="ECO:0000313" key="8">
    <source>
        <dbReference type="Proteomes" id="UP000779809"/>
    </source>
</evidence>
<evidence type="ECO:0000259" key="6">
    <source>
        <dbReference type="Pfam" id="PF00456"/>
    </source>
</evidence>
<comment type="cofactor">
    <cofactor evidence="1">
        <name>thiamine diphosphate</name>
        <dbReference type="ChEBI" id="CHEBI:58937"/>
    </cofactor>
</comment>
<reference evidence="7" key="1">
    <citation type="submission" date="2020-07" db="EMBL/GenBank/DDBJ databases">
        <title>Huge and variable diversity of episymbiotic CPR bacteria and DPANN archaea in groundwater ecosystems.</title>
        <authorList>
            <person name="He C.Y."/>
            <person name="Keren R."/>
            <person name="Whittaker M."/>
            <person name="Farag I.F."/>
            <person name="Doudna J."/>
            <person name="Cate J.H.D."/>
            <person name="Banfield J.F."/>
        </authorList>
    </citation>
    <scope>NUCLEOTIDE SEQUENCE</scope>
    <source>
        <strain evidence="7">NC_groundwater_580_Pr5_B-0.1um_64_19</strain>
    </source>
</reference>
<dbReference type="PANTHER" id="PTHR47514:SF1">
    <property type="entry name" value="TRANSKETOLASE N-TERMINAL SECTION-RELATED"/>
    <property type="match status" value="1"/>
</dbReference>
<keyword evidence="3" id="KW-0808">Transferase</keyword>
<dbReference type="Pfam" id="PF00456">
    <property type="entry name" value="Transketolase_N"/>
    <property type="match status" value="1"/>
</dbReference>
<evidence type="ECO:0000256" key="1">
    <source>
        <dbReference type="ARBA" id="ARBA00001964"/>
    </source>
</evidence>
<dbReference type="Proteomes" id="UP000779809">
    <property type="component" value="Unassembled WGS sequence"/>
</dbReference>
<accession>A0A932A7Y4</accession>
<dbReference type="PROSITE" id="PS00801">
    <property type="entry name" value="TRANSKETOLASE_1"/>
    <property type="match status" value="1"/>
</dbReference>
<evidence type="ECO:0000256" key="2">
    <source>
        <dbReference type="ARBA" id="ARBA00007131"/>
    </source>
</evidence>
<gene>
    <name evidence="7" type="ORF">HYX28_06335</name>
</gene>
<dbReference type="PANTHER" id="PTHR47514">
    <property type="entry name" value="TRANSKETOLASE N-TERMINAL SECTION-RELATED"/>
    <property type="match status" value="1"/>
</dbReference>
<comment type="caution">
    <text evidence="7">The sequence shown here is derived from an EMBL/GenBank/DDBJ whole genome shotgun (WGS) entry which is preliminary data.</text>
</comment>
<dbReference type="GO" id="GO:0016740">
    <property type="term" value="F:transferase activity"/>
    <property type="evidence" value="ECO:0007669"/>
    <property type="project" value="UniProtKB-KW"/>
</dbReference>
<proteinExistence type="inferred from homology"/>
<evidence type="ECO:0000256" key="3">
    <source>
        <dbReference type="ARBA" id="ARBA00022679"/>
    </source>
</evidence>
<evidence type="ECO:0000256" key="4">
    <source>
        <dbReference type="ARBA" id="ARBA00022723"/>
    </source>
</evidence>
<dbReference type="InterPro" id="IPR005474">
    <property type="entry name" value="Transketolase_N"/>
</dbReference>
<keyword evidence="4" id="KW-0479">Metal-binding</keyword>
<comment type="similarity">
    <text evidence="2">Belongs to the transketolase family.</text>
</comment>
<name>A0A932A7Y4_9BACT</name>
<dbReference type="CDD" id="cd02012">
    <property type="entry name" value="TPP_TK"/>
    <property type="match status" value="1"/>
</dbReference>
<dbReference type="InterPro" id="IPR049557">
    <property type="entry name" value="Transketolase_CS"/>
</dbReference>
<dbReference type="EMBL" id="JACPNR010000007">
    <property type="protein sequence ID" value="MBI2678380.1"/>
    <property type="molecule type" value="Genomic_DNA"/>
</dbReference>
<dbReference type="InterPro" id="IPR029061">
    <property type="entry name" value="THDP-binding"/>
</dbReference>
<dbReference type="GO" id="GO:0046872">
    <property type="term" value="F:metal ion binding"/>
    <property type="evidence" value="ECO:0007669"/>
    <property type="project" value="UniProtKB-KW"/>
</dbReference>